<keyword evidence="1" id="KW-0732">Signal</keyword>
<dbReference type="PROSITE" id="PS51257">
    <property type="entry name" value="PROKAR_LIPOPROTEIN"/>
    <property type="match status" value="1"/>
</dbReference>
<feature type="chain" id="PRO_5047453538" description="Lipoprotein" evidence="1">
    <location>
        <begin position="32"/>
        <end position="433"/>
    </location>
</feature>
<proteinExistence type="predicted"/>
<evidence type="ECO:0008006" key="4">
    <source>
        <dbReference type="Google" id="ProtNLM"/>
    </source>
</evidence>
<reference evidence="2 3" key="1">
    <citation type="submission" date="2023-08" db="EMBL/GenBank/DDBJ databases">
        <title>The draft genome sequence of Paracraurococcus sp. LOR1-02.</title>
        <authorList>
            <person name="Kingkaew E."/>
            <person name="Tanasupawat S."/>
        </authorList>
    </citation>
    <scope>NUCLEOTIDE SEQUENCE [LARGE SCALE GENOMIC DNA]</scope>
    <source>
        <strain evidence="2 3">LOR1-02</strain>
    </source>
</reference>
<evidence type="ECO:0000256" key="1">
    <source>
        <dbReference type="SAM" id="SignalP"/>
    </source>
</evidence>
<evidence type="ECO:0000313" key="2">
    <source>
        <dbReference type="EMBL" id="MDO9710785.1"/>
    </source>
</evidence>
<sequence length="433" mass="46370">MPRLPRCRLPRPPFFRAWILGALALAGCSLGAPIARQAIDYNGTVEQAANALLVRNILRARDETPLHFTTVPQIRGSLNLGLGQPGLGLPLGGAGSTSGLVLGLGGGVSPSFDVSALDTQEFTRGLLEPLEPQVVRYYWERGYPEELLLILLFNAVQDPVTGRNQPNDPRCWLDRPDCPVAGSGAGLEEALRSTLALGPIIFHPYLALHPVGPPLSAAQAADPALLALAGEARMRLARLPDGRWQLEREEPRVAACRRVELGGRTVLLPVEGTGGATSPDRDAPVCVRAEMPAAELAAAPGRRAQRVEVRSVLDIIRFLGLLLRVQAGMPPRPDSGAPCLTFTVRAARPEAPARRACLLRLPRAGRDAPPARVAWTVEHDGATWLVPAYAEPPEDGAEPGDYSVRVLALLTELLNLKKSSTAIPTTRAVQVVR</sequence>
<evidence type="ECO:0000313" key="3">
    <source>
        <dbReference type="Proteomes" id="UP001243009"/>
    </source>
</evidence>
<keyword evidence="3" id="KW-1185">Reference proteome</keyword>
<dbReference type="Proteomes" id="UP001243009">
    <property type="component" value="Unassembled WGS sequence"/>
</dbReference>
<organism evidence="2 3">
    <name type="scientific">Paracraurococcus lichenis</name>
    <dbReference type="NCBI Taxonomy" id="3064888"/>
    <lineage>
        <taxon>Bacteria</taxon>
        <taxon>Pseudomonadati</taxon>
        <taxon>Pseudomonadota</taxon>
        <taxon>Alphaproteobacteria</taxon>
        <taxon>Acetobacterales</taxon>
        <taxon>Roseomonadaceae</taxon>
        <taxon>Paracraurococcus</taxon>
    </lineage>
</organism>
<comment type="caution">
    <text evidence="2">The sequence shown here is derived from an EMBL/GenBank/DDBJ whole genome shotgun (WGS) entry which is preliminary data.</text>
</comment>
<protein>
    <recommendedName>
        <fullName evidence="4">Lipoprotein</fullName>
    </recommendedName>
</protein>
<name>A0ABT9E3P0_9PROT</name>
<feature type="signal peptide" evidence="1">
    <location>
        <begin position="1"/>
        <end position="31"/>
    </location>
</feature>
<dbReference type="EMBL" id="JAUTWS010000021">
    <property type="protein sequence ID" value="MDO9710785.1"/>
    <property type="molecule type" value="Genomic_DNA"/>
</dbReference>
<accession>A0ABT9E3P0</accession>
<gene>
    <name evidence="2" type="ORF">Q7A36_20710</name>
</gene>
<dbReference type="RefSeq" id="WP_305105643.1">
    <property type="nucleotide sequence ID" value="NZ_JAUTWS010000021.1"/>
</dbReference>